<keyword evidence="3" id="KW-1185">Reference proteome</keyword>
<dbReference type="Proteomes" id="UP001163823">
    <property type="component" value="Chromosome 13"/>
</dbReference>
<reference evidence="2" key="1">
    <citation type="journal article" date="2023" name="Science">
        <title>Elucidation of the pathway for biosynthesis of saponin adjuvants from the soapbark tree.</title>
        <authorList>
            <person name="Reed J."/>
            <person name="Orme A."/>
            <person name="El-Demerdash A."/>
            <person name="Owen C."/>
            <person name="Martin L.B.B."/>
            <person name="Misra R.C."/>
            <person name="Kikuchi S."/>
            <person name="Rejzek M."/>
            <person name="Martin A.C."/>
            <person name="Harkess A."/>
            <person name="Leebens-Mack J."/>
            <person name="Louveau T."/>
            <person name="Stephenson M.J."/>
            <person name="Osbourn A."/>
        </authorList>
    </citation>
    <scope>NUCLEOTIDE SEQUENCE</scope>
    <source>
        <strain evidence="2">S10</strain>
    </source>
</reference>
<protein>
    <submittedName>
        <fullName evidence="2">Peptidase C48, SUMO/Sentrin/Ubl1</fullName>
    </submittedName>
</protein>
<sequence>MTCPSKSASSSCLSKKFDVFEFNEDDEHVEKASERILKKFGNPNMGRNSPLNKYKFLDFFAQGSQTLHTEISTDPIEVDEDVPQGSKILDEGISCDPIGIHEEVPQETKCSQKEIGNIASEIGTCRMSHQCACATSFTIAVERDAAKEEIPRVDDFLHSNSNSGNESLGLVSDDDDRIETSSSSPSTLSESEVSLEDQVFDHGSGAFEIVSLCTTF</sequence>
<accession>A0AAD7P955</accession>
<evidence type="ECO:0000313" key="3">
    <source>
        <dbReference type="Proteomes" id="UP001163823"/>
    </source>
</evidence>
<dbReference type="EMBL" id="JARAOO010000013">
    <property type="protein sequence ID" value="KAJ7946781.1"/>
    <property type="molecule type" value="Genomic_DNA"/>
</dbReference>
<organism evidence="2 3">
    <name type="scientific">Quillaja saponaria</name>
    <name type="common">Soap bark tree</name>
    <dbReference type="NCBI Taxonomy" id="32244"/>
    <lineage>
        <taxon>Eukaryota</taxon>
        <taxon>Viridiplantae</taxon>
        <taxon>Streptophyta</taxon>
        <taxon>Embryophyta</taxon>
        <taxon>Tracheophyta</taxon>
        <taxon>Spermatophyta</taxon>
        <taxon>Magnoliopsida</taxon>
        <taxon>eudicotyledons</taxon>
        <taxon>Gunneridae</taxon>
        <taxon>Pentapetalae</taxon>
        <taxon>rosids</taxon>
        <taxon>fabids</taxon>
        <taxon>Fabales</taxon>
        <taxon>Quillajaceae</taxon>
        <taxon>Quillaja</taxon>
    </lineage>
</organism>
<proteinExistence type="predicted"/>
<dbReference type="AlphaFoldDB" id="A0AAD7P955"/>
<comment type="caution">
    <text evidence="2">The sequence shown here is derived from an EMBL/GenBank/DDBJ whole genome shotgun (WGS) entry which is preliminary data.</text>
</comment>
<evidence type="ECO:0000313" key="2">
    <source>
        <dbReference type="EMBL" id="KAJ7946781.1"/>
    </source>
</evidence>
<feature type="compositionally biased region" description="Low complexity" evidence="1">
    <location>
        <begin position="158"/>
        <end position="171"/>
    </location>
</feature>
<name>A0AAD7P955_QUISA</name>
<feature type="region of interest" description="Disordered" evidence="1">
    <location>
        <begin position="156"/>
        <end position="194"/>
    </location>
</feature>
<dbReference type="KEGG" id="qsa:O6P43_031668"/>
<feature type="compositionally biased region" description="Low complexity" evidence="1">
    <location>
        <begin position="180"/>
        <end position="192"/>
    </location>
</feature>
<gene>
    <name evidence="2" type="ORF">O6P43_031668</name>
</gene>
<evidence type="ECO:0000256" key="1">
    <source>
        <dbReference type="SAM" id="MobiDB-lite"/>
    </source>
</evidence>